<evidence type="ECO:0000313" key="1">
    <source>
        <dbReference type="EMBL" id="CAH1396200.1"/>
    </source>
</evidence>
<organism evidence="1 2">
    <name type="scientific">Nezara viridula</name>
    <name type="common">Southern green stink bug</name>
    <name type="synonym">Cimex viridulus</name>
    <dbReference type="NCBI Taxonomy" id="85310"/>
    <lineage>
        <taxon>Eukaryota</taxon>
        <taxon>Metazoa</taxon>
        <taxon>Ecdysozoa</taxon>
        <taxon>Arthropoda</taxon>
        <taxon>Hexapoda</taxon>
        <taxon>Insecta</taxon>
        <taxon>Pterygota</taxon>
        <taxon>Neoptera</taxon>
        <taxon>Paraneoptera</taxon>
        <taxon>Hemiptera</taxon>
        <taxon>Heteroptera</taxon>
        <taxon>Panheteroptera</taxon>
        <taxon>Pentatomomorpha</taxon>
        <taxon>Pentatomoidea</taxon>
        <taxon>Pentatomidae</taxon>
        <taxon>Pentatominae</taxon>
        <taxon>Nezara</taxon>
    </lineage>
</organism>
<reference evidence="1" key="1">
    <citation type="submission" date="2022-01" db="EMBL/GenBank/DDBJ databases">
        <authorList>
            <person name="King R."/>
        </authorList>
    </citation>
    <scope>NUCLEOTIDE SEQUENCE</scope>
</reference>
<accession>A0A9P0H665</accession>
<name>A0A9P0H665_NEZVI</name>
<keyword evidence="2" id="KW-1185">Reference proteome</keyword>
<evidence type="ECO:0000313" key="2">
    <source>
        <dbReference type="Proteomes" id="UP001152798"/>
    </source>
</evidence>
<dbReference type="OrthoDB" id="6579567at2759"/>
<sequence length="287" mass="33771">MLKVNTPQKTTLRYPQFASGEREVPSDSAVQEIIMQEYKYKRELWRLQKILRRSMSSNDPLPMFNRRHLLILIKRLCKDIEYSTSRMNKDMDMSRLSHVLEHSTQVQHNLLCIAYTDALFEMRELLRRETALRNDSSICYCTEIHGERALLPLHRLRYLKALSCFPQHHKDSLSSALDGCFEVLASLHNPDYVGEIDNLLDFALIMGPPPTLCYENITRQNDYNEIIQFRKVEEPKEDHDYEEIEMVPLKPAGKKLTDLFFNNNKKYQNTPFFQTSRFSVSTAELCR</sequence>
<dbReference type="AlphaFoldDB" id="A0A9P0H665"/>
<dbReference type="Proteomes" id="UP001152798">
    <property type="component" value="Chromosome 3"/>
</dbReference>
<gene>
    <name evidence="1" type="ORF">NEZAVI_LOCUS6315</name>
</gene>
<proteinExistence type="predicted"/>
<dbReference type="EMBL" id="OV725079">
    <property type="protein sequence ID" value="CAH1396200.1"/>
    <property type="molecule type" value="Genomic_DNA"/>
</dbReference>
<protein>
    <submittedName>
        <fullName evidence="1">Uncharacterized protein</fullName>
    </submittedName>
</protein>